<evidence type="ECO:0000256" key="3">
    <source>
        <dbReference type="SAM" id="SignalP"/>
    </source>
</evidence>
<name>A0A9J5YFP2_SOLCO</name>
<comment type="caution">
    <text evidence="4">The sequence shown here is derived from an EMBL/GenBank/DDBJ whole genome shotgun (WGS) entry which is preliminary data.</text>
</comment>
<accession>A0A9J5YFP2</accession>
<feature type="signal peptide" evidence="3">
    <location>
        <begin position="1"/>
        <end position="22"/>
    </location>
</feature>
<proteinExistence type="predicted"/>
<feature type="region of interest" description="Disordered" evidence="1">
    <location>
        <begin position="65"/>
        <end position="91"/>
    </location>
</feature>
<dbReference type="OrthoDB" id="410267at2759"/>
<dbReference type="AlphaFoldDB" id="A0A9J5YFP2"/>
<sequence length="133" mass="14707">MIAVGPAMVIVALMFIIRPVGGHKQVKPSDGLSFSFVYILASYLMGVMLVEDCWIPRVVPEEEALLSQSGDQGPGRSEHDDGQEIIFSEAEEEKPKGVDLLHALEKQKRIAQLLVRLAKGAVRINRRRGPRGF</sequence>
<evidence type="ECO:0000256" key="2">
    <source>
        <dbReference type="SAM" id="Phobius"/>
    </source>
</evidence>
<keyword evidence="2" id="KW-0472">Membrane</keyword>
<protein>
    <submittedName>
        <fullName evidence="4">Uncharacterized protein</fullName>
    </submittedName>
</protein>
<evidence type="ECO:0000256" key="1">
    <source>
        <dbReference type="SAM" id="MobiDB-lite"/>
    </source>
</evidence>
<evidence type="ECO:0000313" key="4">
    <source>
        <dbReference type="EMBL" id="KAG5598068.1"/>
    </source>
</evidence>
<evidence type="ECO:0000313" key="5">
    <source>
        <dbReference type="Proteomes" id="UP000824120"/>
    </source>
</evidence>
<keyword evidence="2" id="KW-1133">Transmembrane helix</keyword>
<gene>
    <name evidence="4" type="ORF">H5410_039300</name>
</gene>
<keyword evidence="2" id="KW-0812">Transmembrane</keyword>
<dbReference type="EMBL" id="JACXVP010000007">
    <property type="protein sequence ID" value="KAG5598068.1"/>
    <property type="molecule type" value="Genomic_DNA"/>
</dbReference>
<keyword evidence="3" id="KW-0732">Signal</keyword>
<organism evidence="4 5">
    <name type="scientific">Solanum commersonii</name>
    <name type="common">Commerson's wild potato</name>
    <name type="synonym">Commerson's nightshade</name>
    <dbReference type="NCBI Taxonomy" id="4109"/>
    <lineage>
        <taxon>Eukaryota</taxon>
        <taxon>Viridiplantae</taxon>
        <taxon>Streptophyta</taxon>
        <taxon>Embryophyta</taxon>
        <taxon>Tracheophyta</taxon>
        <taxon>Spermatophyta</taxon>
        <taxon>Magnoliopsida</taxon>
        <taxon>eudicotyledons</taxon>
        <taxon>Gunneridae</taxon>
        <taxon>Pentapetalae</taxon>
        <taxon>asterids</taxon>
        <taxon>lamiids</taxon>
        <taxon>Solanales</taxon>
        <taxon>Solanaceae</taxon>
        <taxon>Solanoideae</taxon>
        <taxon>Solaneae</taxon>
        <taxon>Solanum</taxon>
    </lineage>
</organism>
<feature type="chain" id="PRO_5039897342" evidence="3">
    <location>
        <begin position="23"/>
        <end position="133"/>
    </location>
</feature>
<reference evidence="4 5" key="1">
    <citation type="submission" date="2020-09" db="EMBL/GenBank/DDBJ databases">
        <title>De no assembly of potato wild relative species, Solanum commersonii.</title>
        <authorList>
            <person name="Cho K."/>
        </authorList>
    </citation>
    <scope>NUCLEOTIDE SEQUENCE [LARGE SCALE GENOMIC DNA]</scope>
    <source>
        <strain evidence="4">LZ3.2</strain>
        <tissue evidence="4">Leaf</tissue>
    </source>
</reference>
<feature type="transmembrane region" description="Helical" evidence="2">
    <location>
        <begin position="32"/>
        <end position="50"/>
    </location>
</feature>
<keyword evidence="5" id="KW-1185">Reference proteome</keyword>
<dbReference type="Proteomes" id="UP000824120">
    <property type="component" value="Chromosome 7"/>
</dbReference>